<gene>
    <name evidence="6" type="ORF">SAMN05660836_00436</name>
</gene>
<dbReference type="Proteomes" id="UP000199611">
    <property type="component" value="Unassembled WGS sequence"/>
</dbReference>
<dbReference type="InterPro" id="IPR018333">
    <property type="entry name" value="Squalene_cyclase"/>
</dbReference>
<dbReference type="SFLD" id="SFLDG01016">
    <property type="entry name" value="Prenyltransferase_Like_2"/>
    <property type="match status" value="1"/>
</dbReference>
<dbReference type="InterPro" id="IPR006400">
    <property type="entry name" value="Hopene-cyclase"/>
</dbReference>
<proteinExistence type="predicted"/>
<evidence type="ECO:0000256" key="3">
    <source>
        <dbReference type="ARBA" id="ARBA00023235"/>
    </source>
</evidence>
<dbReference type="CDD" id="cd02892">
    <property type="entry name" value="SQCY_1"/>
    <property type="match status" value="1"/>
</dbReference>
<organism evidence="6 7">
    <name type="scientific">Thermodesulforhabdus norvegica</name>
    <dbReference type="NCBI Taxonomy" id="39841"/>
    <lineage>
        <taxon>Bacteria</taxon>
        <taxon>Pseudomonadati</taxon>
        <taxon>Thermodesulfobacteriota</taxon>
        <taxon>Syntrophobacteria</taxon>
        <taxon>Syntrophobacterales</taxon>
        <taxon>Thermodesulforhabdaceae</taxon>
        <taxon>Thermodesulforhabdus</taxon>
    </lineage>
</organism>
<keyword evidence="2" id="KW-0677">Repeat</keyword>
<dbReference type="NCBIfam" id="TIGR01507">
    <property type="entry name" value="hopene_cyclase"/>
    <property type="match status" value="1"/>
</dbReference>
<feature type="domain" description="Squalene cyclase N-terminal" evidence="5">
    <location>
        <begin position="20"/>
        <end position="306"/>
    </location>
</feature>
<evidence type="ECO:0000256" key="2">
    <source>
        <dbReference type="ARBA" id="ARBA00022737"/>
    </source>
</evidence>
<reference evidence="6 7" key="1">
    <citation type="submission" date="2016-10" db="EMBL/GenBank/DDBJ databases">
        <authorList>
            <person name="de Groot N.N."/>
        </authorList>
    </citation>
    <scope>NUCLEOTIDE SEQUENCE [LARGE SCALE GENOMIC DNA]</scope>
    <source>
        <strain evidence="6 7">DSM 9990</strain>
    </source>
</reference>
<dbReference type="GO" id="GO:0005811">
    <property type="term" value="C:lipid droplet"/>
    <property type="evidence" value="ECO:0007669"/>
    <property type="project" value="InterPro"/>
</dbReference>
<dbReference type="GO" id="GO:0016104">
    <property type="term" value="P:triterpenoid biosynthetic process"/>
    <property type="evidence" value="ECO:0007669"/>
    <property type="project" value="InterPro"/>
</dbReference>
<protein>
    <submittedName>
        <fullName evidence="6">Squalene-hopene/tetraprenyl-beta-curcumene cyclase</fullName>
    </submittedName>
</protein>
<sequence length="673" mass="76209">MPVACLREGDFGTAMDRAISLALRWLEAQQKPEGYWMGWLESNSCMEAEWLLAFHFMGIRDPVKEEGLVKAILRAQRPDGSWQVYYNAPQGDINTTVECYAALRSVGFSPDHEVLKAARRWILSHGGLNSVRVFTQYWLALIGEWPWEATPTLPPELIFLPGWFPISIYEFASWARATIVPLAVLSARRPVRPLPPDRRLDELFPQGRSSIRPKLTRPQQFFSWDSLFYWGDRFLNKYTSFPFRPGRETAIRLCLEWIIRHQESDGAWGGIQPPWVYGLMALYNEGYSLDHPVMSRGLQALDAPHWSYWKDGALYVQASNSPVWDTVLSLLAMLDCGADARSSETLRKAVNWLLEQQVTSYGDWAVKAANVEPGGWAFEMANSFYPDLDDTAVAMMVLARVLPDWPGPAEPIIKALERAERWVRALQSSNGGWAAFDKDNTNRLVTRIPFCDFGEVLDPPSVDVTAHVVEALAAVGRNRRDPAVRKALRYIKSEQESDGSWFGRWGVNHIYGTSAVLQALRAIGEDMRQPYVRKAGEWLVVHQNEDGGWGETPASYMDAKLRGRGESTASQTAWALLGLLAIGDHAYRDSIRRGILYLIEHQRDDGTWDEPHYTGTGFPGYGHGGRTRLNGDADTLEQGLELCRGFMINYNMYRHYFPMMALARARKFLCGMG</sequence>
<feature type="domain" description="Squalene cyclase C-terminal" evidence="4">
    <location>
        <begin position="321"/>
        <end position="620"/>
    </location>
</feature>
<evidence type="ECO:0000313" key="7">
    <source>
        <dbReference type="Proteomes" id="UP000199611"/>
    </source>
</evidence>
<evidence type="ECO:0000313" key="6">
    <source>
        <dbReference type="EMBL" id="SFM47991.1"/>
    </source>
</evidence>
<accession>A0A1I4R6V2</accession>
<dbReference type="AlphaFoldDB" id="A0A1I4R6V2"/>
<dbReference type="Pfam" id="PF13243">
    <property type="entry name" value="SQHop_cyclase_C"/>
    <property type="match status" value="1"/>
</dbReference>
<name>A0A1I4R6V2_9BACT</name>
<dbReference type="InterPro" id="IPR008930">
    <property type="entry name" value="Terpenoid_cyclase/PrenylTrfase"/>
</dbReference>
<dbReference type="PANTHER" id="PTHR11764:SF82">
    <property type="entry name" value="TERPENE CYCLASE_MUTASE FAMILY MEMBER"/>
    <property type="match status" value="1"/>
</dbReference>
<dbReference type="NCBIfam" id="TIGR01787">
    <property type="entry name" value="squalene_cyclas"/>
    <property type="match status" value="1"/>
</dbReference>
<keyword evidence="3" id="KW-0413">Isomerase</keyword>
<dbReference type="UniPathway" id="UPA00337"/>
<evidence type="ECO:0000256" key="1">
    <source>
        <dbReference type="ARBA" id="ARBA00004999"/>
    </source>
</evidence>
<evidence type="ECO:0000259" key="5">
    <source>
        <dbReference type="Pfam" id="PF13249"/>
    </source>
</evidence>
<dbReference type="Pfam" id="PF13249">
    <property type="entry name" value="SQHop_cyclase_N"/>
    <property type="match status" value="1"/>
</dbReference>
<dbReference type="SUPFAM" id="SSF48239">
    <property type="entry name" value="Terpenoid cyclases/Protein prenyltransferases"/>
    <property type="match status" value="2"/>
</dbReference>
<keyword evidence="7" id="KW-1185">Reference proteome</keyword>
<evidence type="ECO:0000259" key="4">
    <source>
        <dbReference type="Pfam" id="PF13243"/>
    </source>
</evidence>
<dbReference type="InterPro" id="IPR032696">
    <property type="entry name" value="SQ_cyclase_C"/>
</dbReference>
<dbReference type="EMBL" id="FOUU01000001">
    <property type="protein sequence ID" value="SFM47991.1"/>
    <property type="molecule type" value="Genomic_DNA"/>
</dbReference>
<dbReference type="STRING" id="39841.SAMN05660836_00436"/>
<dbReference type="InterPro" id="IPR032697">
    <property type="entry name" value="SQ_cyclase_N"/>
</dbReference>
<dbReference type="Gene3D" id="1.50.10.20">
    <property type="match status" value="2"/>
</dbReference>
<dbReference type="PANTHER" id="PTHR11764">
    <property type="entry name" value="TERPENE CYCLASE/MUTASE FAMILY MEMBER"/>
    <property type="match status" value="1"/>
</dbReference>
<comment type="pathway">
    <text evidence="1">Secondary metabolite biosynthesis; hopanoid biosynthesis.</text>
</comment>
<dbReference type="GO" id="GO:0016866">
    <property type="term" value="F:intramolecular transferase activity"/>
    <property type="evidence" value="ECO:0007669"/>
    <property type="project" value="InterPro"/>
</dbReference>